<dbReference type="Pfam" id="PF06325">
    <property type="entry name" value="PrmA"/>
    <property type="match status" value="1"/>
</dbReference>
<evidence type="ECO:0000313" key="3">
    <source>
        <dbReference type="EMBL" id="MVX64701.1"/>
    </source>
</evidence>
<proteinExistence type="predicted"/>
<sequence>MFEISFPVNYSEIETVLDKLITIGLVSTYYDAPYQVTVDSNGYGFYEKENEFVDLKVYPESESIDECNRCIDKIREVLDIEENITLSELKEDNWQQPFEPVDLNNGWIIAEPNEIVDDNKMKINFESQGSFGTGLHETTQDLLRYILEKDFSGKTILDLGTGSGILSIAAGLKNSEHIVALDIRDVTAEVLHNARLNNIDNIEVVVADVTSKNSGVNDKFDVVFINIGGEETLSSMELINNVIKDSGTLFVSGLVEWSSDKVLHELEVQGYNLLKSTKTNEWVTMILKKGA</sequence>
<dbReference type="InterPro" id="IPR050078">
    <property type="entry name" value="Ribosomal_L11_MeTrfase_PrmA"/>
</dbReference>
<evidence type="ECO:0000313" key="4">
    <source>
        <dbReference type="EMBL" id="OPJ62953.1"/>
    </source>
</evidence>
<dbReference type="GO" id="GO:0032259">
    <property type="term" value="P:methylation"/>
    <property type="evidence" value="ECO:0007669"/>
    <property type="project" value="UniProtKB-KW"/>
</dbReference>
<dbReference type="EMBL" id="WSRQ01000020">
    <property type="protein sequence ID" value="MVX64701.1"/>
    <property type="molecule type" value="Genomic_DNA"/>
</dbReference>
<evidence type="ECO:0000313" key="5">
    <source>
        <dbReference type="Proteomes" id="UP000191056"/>
    </source>
</evidence>
<organism evidence="4 5">
    <name type="scientific">Clostridium chromiireducens</name>
    <dbReference type="NCBI Taxonomy" id="225345"/>
    <lineage>
        <taxon>Bacteria</taxon>
        <taxon>Bacillati</taxon>
        <taxon>Bacillota</taxon>
        <taxon>Clostridia</taxon>
        <taxon>Eubacteriales</taxon>
        <taxon>Clostridiaceae</taxon>
        <taxon>Clostridium</taxon>
    </lineage>
</organism>
<dbReference type="GO" id="GO:0008276">
    <property type="term" value="F:protein methyltransferase activity"/>
    <property type="evidence" value="ECO:0007669"/>
    <property type="project" value="TreeGrafter"/>
</dbReference>
<dbReference type="Proteomes" id="UP000191056">
    <property type="component" value="Unassembled WGS sequence"/>
</dbReference>
<keyword evidence="4" id="KW-0687">Ribonucleoprotein</keyword>
<name>A0A1V4ISR9_9CLOT</name>
<dbReference type="PANTHER" id="PTHR43648:SF1">
    <property type="entry name" value="ELECTRON TRANSFER FLAVOPROTEIN BETA SUBUNIT LYSINE METHYLTRANSFERASE"/>
    <property type="match status" value="1"/>
</dbReference>
<keyword evidence="1 4" id="KW-0489">Methyltransferase</keyword>
<reference evidence="3" key="2">
    <citation type="submission" date="2019-12" db="EMBL/GenBank/DDBJ databases">
        <title>Microbes associate with the intestines of laboratory mice.</title>
        <authorList>
            <person name="Navarre W."/>
            <person name="Wong E."/>
        </authorList>
    </citation>
    <scope>NUCLEOTIDE SEQUENCE</scope>
    <source>
        <strain evidence="3">NM79_F5</strain>
    </source>
</reference>
<protein>
    <submittedName>
        <fullName evidence="3">Methyltransferase domain-containing protein</fullName>
    </submittedName>
    <submittedName>
        <fullName evidence="4">Ribosomal protein L11 methyltransferase</fullName>
        <ecNumber evidence="4">2.1.1.-</ecNumber>
    </submittedName>
</protein>
<dbReference type="RefSeq" id="WP_079439343.1">
    <property type="nucleotide sequence ID" value="NZ_MZGT01000020.1"/>
</dbReference>
<keyword evidence="2 4" id="KW-0808">Transferase</keyword>
<dbReference type="STRING" id="225345.CLCHR_17820"/>
<accession>A0A1V4ISR9</accession>
<comment type="caution">
    <text evidence="4">The sequence shown here is derived from an EMBL/GenBank/DDBJ whole genome shotgun (WGS) entry which is preliminary data.</text>
</comment>
<dbReference type="CDD" id="cd02440">
    <property type="entry name" value="AdoMet_MTases"/>
    <property type="match status" value="1"/>
</dbReference>
<dbReference type="Gene3D" id="3.40.50.150">
    <property type="entry name" value="Vaccinia Virus protein VP39"/>
    <property type="match status" value="1"/>
</dbReference>
<dbReference type="EMBL" id="MZGT01000020">
    <property type="protein sequence ID" value="OPJ62953.1"/>
    <property type="molecule type" value="Genomic_DNA"/>
</dbReference>
<reference evidence="4 5" key="1">
    <citation type="submission" date="2017-03" db="EMBL/GenBank/DDBJ databases">
        <title>Genome sequence of Clostridium chromiireducens DSM 23318.</title>
        <authorList>
            <person name="Poehlein A."/>
            <person name="Daniel R."/>
        </authorList>
    </citation>
    <scope>NUCLEOTIDE SEQUENCE [LARGE SCALE GENOMIC DNA]</scope>
    <source>
        <strain evidence="4 5">DSM 23318</strain>
    </source>
</reference>
<dbReference type="AlphaFoldDB" id="A0A1V4ISR9"/>
<dbReference type="GO" id="GO:0005840">
    <property type="term" value="C:ribosome"/>
    <property type="evidence" value="ECO:0007669"/>
    <property type="project" value="UniProtKB-KW"/>
</dbReference>
<keyword evidence="5" id="KW-1185">Reference proteome</keyword>
<dbReference type="InterPro" id="IPR029063">
    <property type="entry name" value="SAM-dependent_MTases_sf"/>
</dbReference>
<evidence type="ECO:0000256" key="2">
    <source>
        <dbReference type="ARBA" id="ARBA00022679"/>
    </source>
</evidence>
<gene>
    <name evidence="4" type="primary">prmA_1</name>
    <name evidence="4" type="ORF">CLCHR_17820</name>
    <name evidence="3" type="ORF">GKZ28_13460</name>
</gene>
<evidence type="ECO:0000256" key="1">
    <source>
        <dbReference type="ARBA" id="ARBA00022603"/>
    </source>
</evidence>
<dbReference type="EC" id="2.1.1.-" evidence="4"/>
<dbReference type="PANTHER" id="PTHR43648">
    <property type="entry name" value="ELECTRON TRANSFER FLAVOPROTEIN BETA SUBUNIT LYSINE METHYLTRANSFERASE"/>
    <property type="match status" value="1"/>
</dbReference>
<dbReference type="SUPFAM" id="SSF53335">
    <property type="entry name" value="S-adenosyl-L-methionine-dependent methyltransferases"/>
    <property type="match status" value="1"/>
</dbReference>
<keyword evidence="4" id="KW-0689">Ribosomal protein</keyword>
<dbReference type="Proteomes" id="UP000656077">
    <property type="component" value="Unassembled WGS sequence"/>
</dbReference>
<dbReference type="OrthoDB" id="1888493at2"/>